<dbReference type="EMBL" id="GGEC01080530">
    <property type="protein sequence ID" value="MBX61014.1"/>
    <property type="molecule type" value="Transcribed_RNA"/>
</dbReference>
<proteinExistence type="predicted"/>
<reference evidence="1" key="1">
    <citation type="submission" date="2018-02" db="EMBL/GenBank/DDBJ databases">
        <title>Rhizophora mucronata_Transcriptome.</title>
        <authorList>
            <person name="Meera S.P."/>
            <person name="Sreeshan A."/>
            <person name="Augustine A."/>
        </authorList>
    </citation>
    <scope>NUCLEOTIDE SEQUENCE</scope>
    <source>
        <tissue evidence="1">Leaf</tissue>
    </source>
</reference>
<sequence length="42" mass="4711">MIESPLCQVRTLRLCASEFHIFGQSNMSKQLKGGREREGGCL</sequence>
<protein>
    <submittedName>
        <fullName evidence="1">Uncharacterized protein</fullName>
    </submittedName>
</protein>
<organism evidence="1">
    <name type="scientific">Rhizophora mucronata</name>
    <name type="common">Asiatic mangrove</name>
    <dbReference type="NCBI Taxonomy" id="61149"/>
    <lineage>
        <taxon>Eukaryota</taxon>
        <taxon>Viridiplantae</taxon>
        <taxon>Streptophyta</taxon>
        <taxon>Embryophyta</taxon>
        <taxon>Tracheophyta</taxon>
        <taxon>Spermatophyta</taxon>
        <taxon>Magnoliopsida</taxon>
        <taxon>eudicotyledons</taxon>
        <taxon>Gunneridae</taxon>
        <taxon>Pentapetalae</taxon>
        <taxon>rosids</taxon>
        <taxon>fabids</taxon>
        <taxon>Malpighiales</taxon>
        <taxon>Rhizophoraceae</taxon>
        <taxon>Rhizophora</taxon>
    </lineage>
</organism>
<accession>A0A2P2Q1Y3</accession>
<evidence type="ECO:0000313" key="1">
    <source>
        <dbReference type="EMBL" id="MBX61014.1"/>
    </source>
</evidence>
<dbReference type="AlphaFoldDB" id="A0A2P2Q1Y3"/>
<name>A0A2P2Q1Y3_RHIMU</name>